<dbReference type="AlphaFoldDB" id="A0A5C6ZJ98"/>
<proteinExistence type="predicted"/>
<dbReference type="RefSeq" id="WP_147085997.1">
    <property type="nucleotide sequence ID" value="NZ_VORM01000012.1"/>
</dbReference>
<organism evidence="1 2">
    <name type="scientific">Subsaximicrobium wynnwilliamsii</name>
    <dbReference type="NCBI Taxonomy" id="291179"/>
    <lineage>
        <taxon>Bacteria</taxon>
        <taxon>Pseudomonadati</taxon>
        <taxon>Bacteroidota</taxon>
        <taxon>Flavobacteriia</taxon>
        <taxon>Flavobacteriales</taxon>
        <taxon>Flavobacteriaceae</taxon>
        <taxon>Subsaximicrobium</taxon>
    </lineage>
</organism>
<dbReference type="Proteomes" id="UP000321578">
    <property type="component" value="Unassembled WGS sequence"/>
</dbReference>
<evidence type="ECO:0000313" key="1">
    <source>
        <dbReference type="EMBL" id="TXD89639.1"/>
    </source>
</evidence>
<reference evidence="1 2" key="1">
    <citation type="submission" date="2019-08" db="EMBL/GenBank/DDBJ databases">
        <title>Genomes of Subsaximicrobium wynnwilliamsii strains.</title>
        <authorList>
            <person name="Bowman J.P."/>
        </authorList>
    </citation>
    <scope>NUCLEOTIDE SEQUENCE [LARGE SCALE GENOMIC DNA]</scope>
    <source>
        <strain evidence="1 2">2-80-2</strain>
    </source>
</reference>
<keyword evidence="2" id="KW-1185">Reference proteome</keyword>
<sequence>MAAVLLVCSSLNANAVVKQDAGCFEGADLAASALGGLYGYSYYQEYLLFNALYDNCESNGGWD</sequence>
<protein>
    <submittedName>
        <fullName evidence="1">Uncharacterized protein</fullName>
    </submittedName>
</protein>
<dbReference type="EMBL" id="VORO01000006">
    <property type="protein sequence ID" value="TXD89639.1"/>
    <property type="molecule type" value="Genomic_DNA"/>
</dbReference>
<evidence type="ECO:0000313" key="2">
    <source>
        <dbReference type="Proteomes" id="UP000321578"/>
    </source>
</evidence>
<comment type="caution">
    <text evidence="1">The sequence shown here is derived from an EMBL/GenBank/DDBJ whole genome shotgun (WGS) entry which is preliminary data.</text>
</comment>
<accession>A0A5C6ZJ98</accession>
<gene>
    <name evidence="1" type="ORF">ESY86_07585</name>
</gene>
<name>A0A5C6ZJ98_9FLAO</name>